<evidence type="ECO:0000313" key="4">
    <source>
        <dbReference type="EMBL" id="TQR16531.1"/>
    </source>
</evidence>
<dbReference type="OrthoDB" id="9813719at2"/>
<evidence type="ECO:0000256" key="1">
    <source>
        <dbReference type="PIRSR" id="PIRSR640198-1"/>
    </source>
</evidence>
<dbReference type="AlphaFoldDB" id="A0A544TGG4"/>
<dbReference type="GO" id="GO:0005524">
    <property type="term" value="F:ATP binding"/>
    <property type="evidence" value="ECO:0007669"/>
    <property type="project" value="UniProtKB-KW"/>
</dbReference>
<accession>A0A544TGG4</accession>
<dbReference type="PANTHER" id="PTHR13504:SF40">
    <property type="entry name" value="FIDO DOMAIN-CONTAINING PROTEIN"/>
    <property type="match status" value="1"/>
</dbReference>
<dbReference type="SUPFAM" id="SSF140931">
    <property type="entry name" value="Fic-like"/>
    <property type="match status" value="1"/>
</dbReference>
<protein>
    <submittedName>
        <fullName evidence="4">Fic family protein</fullName>
    </submittedName>
</protein>
<dbReference type="PANTHER" id="PTHR13504">
    <property type="entry name" value="FIDO DOMAIN-CONTAINING PROTEIN DDB_G0283145"/>
    <property type="match status" value="1"/>
</dbReference>
<keyword evidence="2" id="KW-0547">Nucleotide-binding</keyword>
<gene>
    <name evidence="4" type="ORF">FG383_06270</name>
</gene>
<comment type="caution">
    <text evidence="4">The sequence shown here is derived from an EMBL/GenBank/DDBJ whole genome shotgun (WGS) entry which is preliminary data.</text>
</comment>
<feature type="binding site" evidence="2">
    <location>
        <begin position="238"/>
        <end position="245"/>
    </location>
    <ligand>
        <name>ATP</name>
        <dbReference type="ChEBI" id="CHEBI:30616"/>
    </ligand>
</feature>
<proteinExistence type="predicted"/>
<dbReference type="SUPFAM" id="SSF46785">
    <property type="entry name" value="Winged helix' DNA-binding domain"/>
    <property type="match status" value="1"/>
</dbReference>
<dbReference type="RefSeq" id="WP_142606055.1">
    <property type="nucleotide sequence ID" value="NZ_VDGG01000010.1"/>
</dbReference>
<dbReference type="Gene3D" id="1.10.10.10">
    <property type="entry name" value="Winged helix-like DNA-binding domain superfamily/Winged helix DNA-binding domain"/>
    <property type="match status" value="1"/>
</dbReference>
<reference evidence="4 5" key="1">
    <citation type="submission" date="2019-05" db="EMBL/GenBank/DDBJ databases">
        <title>Psychrobacillus vulpis sp. nov., a new species isolated from feces of a red fox that inhabits in The Tablas de Daimiel Natural Park, Albacete, Spain.</title>
        <authorList>
            <person name="Rodriguez M."/>
            <person name="Reina J.C."/>
            <person name="Bejar V."/>
            <person name="Llamas I."/>
        </authorList>
    </citation>
    <scope>NUCLEOTIDE SEQUENCE [LARGE SCALE GENOMIC DNA]</scope>
    <source>
        <strain evidence="4 5">NHI-2</strain>
    </source>
</reference>
<dbReference type="Pfam" id="PF02661">
    <property type="entry name" value="Fic"/>
    <property type="match status" value="1"/>
</dbReference>
<organism evidence="4 5">
    <name type="scientific">Psychrobacillus soli</name>
    <dbReference type="NCBI Taxonomy" id="1543965"/>
    <lineage>
        <taxon>Bacteria</taxon>
        <taxon>Bacillati</taxon>
        <taxon>Bacillota</taxon>
        <taxon>Bacilli</taxon>
        <taxon>Bacillales</taxon>
        <taxon>Bacillaceae</taxon>
        <taxon>Psychrobacillus</taxon>
    </lineage>
</organism>
<dbReference type="PROSITE" id="PS51459">
    <property type="entry name" value="FIDO"/>
    <property type="match status" value="1"/>
</dbReference>
<feature type="active site" evidence="1">
    <location>
        <position position="234"/>
    </location>
</feature>
<evidence type="ECO:0000256" key="2">
    <source>
        <dbReference type="PIRSR" id="PIRSR640198-2"/>
    </source>
</evidence>
<dbReference type="InterPro" id="IPR040198">
    <property type="entry name" value="Fido_containing"/>
</dbReference>
<dbReference type="EMBL" id="VDGG01000010">
    <property type="protein sequence ID" value="TQR16531.1"/>
    <property type="molecule type" value="Genomic_DNA"/>
</dbReference>
<evidence type="ECO:0000259" key="3">
    <source>
        <dbReference type="PROSITE" id="PS51459"/>
    </source>
</evidence>
<feature type="domain" description="Fido" evidence="3">
    <location>
        <begin position="145"/>
        <end position="300"/>
    </location>
</feature>
<sequence length="407" mass="47380">MKHLHKNYHEMDSKDFNSCYQNRISYESACKLDIQIKPMDQPNSYPLYYIPTNNIINKISEAYKASKKLEFIFMNLPDVAKNQFVMECLVEELYNTNELEGVKSSREEIARSAKEIKLNRKSKKRFNSMIKLYLNLYSGEIGIPQKPEDFRYIYDEITKGEIDESELPDGEIFRKEQTFVLKKSGTGKVIHHGIVPEEKLIKSVESLLTFLNEEQGVPDLIKVAIGHYYFGYIHPFYDGNGRTSRFISSVYLTHVLGKVSAFSLSRGSNKYRNKYLNAFEITNSLKGRGELNYFIDIFLDIIVKTLIEMTSELKEKVELLNLAYEKIDNESMLNDVSHSYKEILFVLAQNYFFDQAKGMTVKEISEEFNWSTATARKKIKELMEISLIEQFGERPAIYTVKEGYFDN</sequence>
<keyword evidence="5" id="KW-1185">Reference proteome</keyword>
<dbReference type="InterPro" id="IPR036390">
    <property type="entry name" value="WH_DNA-bd_sf"/>
</dbReference>
<keyword evidence="2" id="KW-0067">ATP-binding</keyword>
<dbReference type="InterPro" id="IPR036388">
    <property type="entry name" value="WH-like_DNA-bd_sf"/>
</dbReference>
<dbReference type="Gene3D" id="1.10.3290.10">
    <property type="entry name" value="Fido-like domain"/>
    <property type="match status" value="1"/>
</dbReference>
<dbReference type="Proteomes" id="UP000318937">
    <property type="component" value="Unassembled WGS sequence"/>
</dbReference>
<dbReference type="InterPro" id="IPR003812">
    <property type="entry name" value="Fido"/>
</dbReference>
<evidence type="ECO:0000313" key="5">
    <source>
        <dbReference type="Proteomes" id="UP000318937"/>
    </source>
</evidence>
<dbReference type="InterPro" id="IPR036597">
    <property type="entry name" value="Fido-like_dom_sf"/>
</dbReference>
<name>A0A544TGG4_9BACI</name>